<dbReference type="Pfam" id="PF00196">
    <property type="entry name" value="GerE"/>
    <property type="match status" value="1"/>
</dbReference>
<dbReference type="GO" id="GO:0003677">
    <property type="term" value="F:DNA binding"/>
    <property type="evidence" value="ECO:0007669"/>
    <property type="project" value="UniProtKB-KW"/>
</dbReference>
<dbReference type="Gene3D" id="1.10.10.10">
    <property type="entry name" value="Winged helix-like DNA-binding domain superfamily/Winged helix DNA-binding domain"/>
    <property type="match status" value="1"/>
</dbReference>
<dbReference type="GO" id="GO:0006355">
    <property type="term" value="P:regulation of DNA-templated transcription"/>
    <property type="evidence" value="ECO:0007669"/>
    <property type="project" value="InterPro"/>
</dbReference>
<dbReference type="SUPFAM" id="SSF52172">
    <property type="entry name" value="CheY-like"/>
    <property type="match status" value="1"/>
</dbReference>
<dbReference type="AlphaFoldDB" id="N0B0I0"/>
<dbReference type="InterPro" id="IPR000792">
    <property type="entry name" value="Tscrpt_reg_LuxR_C"/>
</dbReference>
<organism evidence="7 8">
    <name type="scientific">Hyphomicrobium denitrificans 1NES1</name>
    <dbReference type="NCBI Taxonomy" id="670307"/>
    <lineage>
        <taxon>Bacteria</taxon>
        <taxon>Pseudomonadati</taxon>
        <taxon>Pseudomonadota</taxon>
        <taxon>Alphaproteobacteria</taxon>
        <taxon>Hyphomicrobiales</taxon>
        <taxon>Hyphomicrobiaceae</taxon>
        <taxon>Hyphomicrobium</taxon>
    </lineage>
</organism>
<evidence type="ECO:0000259" key="6">
    <source>
        <dbReference type="PROSITE" id="PS50110"/>
    </source>
</evidence>
<dbReference type="PRINTS" id="PR00038">
    <property type="entry name" value="HTHLUXR"/>
</dbReference>
<evidence type="ECO:0000256" key="3">
    <source>
        <dbReference type="ARBA" id="ARBA00023163"/>
    </source>
</evidence>
<evidence type="ECO:0000256" key="1">
    <source>
        <dbReference type="ARBA" id="ARBA00023015"/>
    </source>
</evidence>
<dbReference type="Pfam" id="PF00072">
    <property type="entry name" value="Response_reg"/>
    <property type="match status" value="1"/>
</dbReference>
<comment type="caution">
    <text evidence="4">Lacks conserved residue(s) required for the propagation of feature annotation.</text>
</comment>
<dbReference type="Proteomes" id="UP000005952">
    <property type="component" value="Chromosome"/>
</dbReference>
<dbReference type="InterPro" id="IPR011006">
    <property type="entry name" value="CheY-like_superfamily"/>
</dbReference>
<keyword evidence="3" id="KW-0804">Transcription</keyword>
<dbReference type="Gene3D" id="3.40.50.2300">
    <property type="match status" value="1"/>
</dbReference>
<dbReference type="PANTHER" id="PTHR44688:SF16">
    <property type="entry name" value="DNA-BINDING TRANSCRIPTIONAL ACTIVATOR DEVR_DOSR"/>
    <property type="match status" value="1"/>
</dbReference>
<evidence type="ECO:0000313" key="8">
    <source>
        <dbReference type="Proteomes" id="UP000005952"/>
    </source>
</evidence>
<dbReference type="InterPro" id="IPR016032">
    <property type="entry name" value="Sig_transdc_resp-reg_C-effctor"/>
</dbReference>
<dbReference type="SMART" id="SM00421">
    <property type="entry name" value="HTH_LUXR"/>
    <property type="match status" value="1"/>
</dbReference>
<proteinExistence type="predicted"/>
<dbReference type="EMBL" id="CP005587">
    <property type="protein sequence ID" value="AGK56944.1"/>
    <property type="molecule type" value="Genomic_DNA"/>
</dbReference>
<evidence type="ECO:0000256" key="4">
    <source>
        <dbReference type="PROSITE-ProRule" id="PRU00169"/>
    </source>
</evidence>
<dbReference type="SUPFAM" id="SSF46894">
    <property type="entry name" value="C-terminal effector domain of the bipartite response regulators"/>
    <property type="match status" value="1"/>
</dbReference>
<evidence type="ECO:0000313" key="7">
    <source>
        <dbReference type="EMBL" id="AGK56944.1"/>
    </source>
</evidence>
<dbReference type="InterPro" id="IPR001789">
    <property type="entry name" value="Sig_transdc_resp-reg_receiver"/>
</dbReference>
<dbReference type="PROSITE" id="PS50043">
    <property type="entry name" value="HTH_LUXR_2"/>
    <property type="match status" value="1"/>
</dbReference>
<dbReference type="InterPro" id="IPR036388">
    <property type="entry name" value="WH-like_DNA-bd_sf"/>
</dbReference>
<dbReference type="eggNOG" id="COG4566">
    <property type="taxonomic scope" value="Bacteria"/>
</dbReference>
<keyword evidence="1" id="KW-0805">Transcription regulation</keyword>
<dbReference type="PANTHER" id="PTHR44688">
    <property type="entry name" value="DNA-BINDING TRANSCRIPTIONAL ACTIVATOR DEVR_DOSR"/>
    <property type="match status" value="1"/>
</dbReference>
<accession>N0B0I0</accession>
<keyword evidence="8" id="KW-1185">Reference proteome</keyword>
<dbReference type="CDD" id="cd06170">
    <property type="entry name" value="LuxR_C_like"/>
    <property type="match status" value="1"/>
</dbReference>
<dbReference type="PROSITE" id="PS50110">
    <property type="entry name" value="RESPONSE_REGULATORY"/>
    <property type="match status" value="1"/>
</dbReference>
<reference evidence="7 8" key="1">
    <citation type="journal article" date="2013" name="Genome Announc.">
        <title>Genome sequences for three denitrifying bacterial strains isolated from a uranium- and nitrate-contaminated subsurface environment.</title>
        <authorList>
            <person name="Venkatramanan R."/>
            <person name="Prakash O."/>
            <person name="Woyke T."/>
            <person name="Chain P."/>
            <person name="Goodwin L.A."/>
            <person name="Watson D."/>
            <person name="Brooks S."/>
            <person name="Kostka J.E."/>
            <person name="Green S.J."/>
        </authorList>
    </citation>
    <scope>NUCLEOTIDE SEQUENCE [LARGE SCALE GENOMIC DNA]</scope>
    <source>
        <strain evidence="7 8">1NES1</strain>
    </source>
</reference>
<dbReference type="GO" id="GO:0000160">
    <property type="term" value="P:phosphorelay signal transduction system"/>
    <property type="evidence" value="ECO:0007669"/>
    <property type="project" value="InterPro"/>
</dbReference>
<sequence length="137" mass="15134">MRQLSVAGDPRPLILLTGHGDVAMAVEAVKLGAFDFIEKPFDNVNLVTVVKDALEAAVATHRDRTELTELRERFQGLSERQRDTMQLLVRGFANKEIGRQLGISPRTVEIHRTLVMNKMGAKTLAELVRKAMALGVG</sequence>
<name>N0B0I0_9HYPH</name>
<evidence type="ECO:0000256" key="2">
    <source>
        <dbReference type="ARBA" id="ARBA00023125"/>
    </source>
</evidence>
<feature type="domain" description="HTH luxR-type" evidence="5">
    <location>
        <begin position="70"/>
        <end position="135"/>
    </location>
</feature>
<protein>
    <submittedName>
        <fullName evidence="7">Response regulator FixJ</fullName>
    </submittedName>
</protein>
<dbReference type="KEGG" id="hdt:HYPDE_26308"/>
<keyword evidence="2" id="KW-0238">DNA-binding</keyword>
<feature type="domain" description="Response regulatory" evidence="6">
    <location>
        <begin position="1"/>
        <end position="54"/>
    </location>
</feature>
<gene>
    <name evidence="7" type="ORF">HYPDE_26308</name>
</gene>
<dbReference type="STRING" id="670307.HYPDE_26308"/>
<dbReference type="HOGENOM" id="CLU_000445_90_4_5"/>
<evidence type="ECO:0000259" key="5">
    <source>
        <dbReference type="PROSITE" id="PS50043"/>
    </source>
</evidence>